<feature type="domain" description="Duffy-binding-like" evidence="8">
    <location>
        <begin position="1515"/>
        <end position="1635"/>
    </location>
</feature>
<dbReference type="InterPro" id="IPR049158">
    <property type="entry name" value="PfEMP1_CIDRalpha1_dom"/>
</dbReference>
<feature type="domain" description="Duffy-binding-like" evidence="3">
    <location>
        <begin position="2287"/>
        <end position="2432"/>
    </location>
</feature>
<reference evidence="9 10" key="1">
    <citation type="submission" date="2013-02" db="EMBL/GenBank/DDBJ databases">
        <title>The Genome Annotation of Plasmodium falciparum NF135/5.C10.</title>
        <authorList>
            <consortium name="The Broad Institute Genome Sequencing Platform"/>
            <consortium name="The Broad Institute Genome Sequencing Center for Infectious Disease"/>
            <person name="Neafsey D."/>
            <person name="Hoffman S."/>
            <person name="Volkman S."/>
            <person name="Rosenthal P."/>
            <person name="Walker B."/>
            <person name="Young S.K."/>
            <person name="Zeng Q."/>
            <person name="Gargeya S."/>
            <person name="Fitzgerald M."/>
            <person name="Haas B."/>
            <person name="Abouelleil A."/>
            <person name="Allen A.W."/>
            <person name="Alvarado L."/>
            <person name="Arachchi H.M."/>
            <person name="Berlin A.M."/>
            <person name="Chapman S.B."/>
            <person name="Gainer-Dewar J."/>
            <person name="Goldberg J."/>
            <person name="Griggs A."/>
            <person name="Gujja S."/>
            <person name="Hansen M."/>
            <person name="Howarth C."/>
            <person name="Imamovic A."/>
            <person name="Ireland A."/>
            <person name="Larimer J."/>
            <person name="McCowan C."/>
            <person name="Murphy C."/>
            <person name="Pearson M."/>
            <person name="Poon T.W."/>
            <person name="Priest M."/>
            <person name="Roberts A."/>
            <person name="Saif S."/>
            <person name="Shea T."/>
            <person name="Sisk P."/>
            <person name="Sykes S."/>
            <person name="Wortman J."/>
            <person name="Nusbaum C."/>
            <person name="Birren B."/>
        </authorList>
    </citation>
    <scope>NUCLEOTIDE SEQUENCE [LARGE SCALE GENOMIC DNA]</scope>
    <source>
        <strain evidence="9 10">NF135/5.C10</strain>
    </source>
</reference>
<dbReference type="GO" id="GO:0046789">
    <property type="term" value="F:host cell surface receptor binding"/>
    <property type="evidence" value="ECO:0007669"/>
    <property type="project" value="InterPro"/>
</dbReference>
<feature type="domain" description="PfEMP1 CIDRalpha1" evidence="7">
    <location>
        <begin position="529"/>
        <end position="578"/>
    </location>
</feature>
<evidence type="ECO:0008006" key="11">
    <source>
        <dbReference type="Google" id="ProtNLM"/>
    </source>
</evidence>
<feature type="region of interest" description="Disordered" evidence="1">
    <location>
        <begin position="2428"/>
        <end position="2477"/>
    </location>
</feature>
<dbReference type="Pfam" id="PF21807">
    <property type="entry name" value="PfEMP1_CIDRalpha1_dom"/>
    <property type="match status" value="1"/>
</dbReference>
<feature type="region of interest" description="Disordered" evidence="1">
    <location>
        <begin position="2180"/>
        <end position="2202"/>
    </location>
</feature>
<feature type="domain" description="Duffy-antigen binding" evidence="4">
    <location>
        <begin position="916"/>
        <end position="1094"/>
    </location>
</feature>
<gene>
    <name evidence="9" type="ORF">PFNF135_02037</name>
</gene>
<dbReference type="Gene3D" id="1.20.58.830">
    <property type="match status" value="5"/>
</dbReference>
<dbReference type="InterPro" id="IPR041480">
    <property type="entry name" value="CIDR1_gamma"/>
</dbReference>
<feature type="domain" description="Cysteine-rich interdomain region 1 gamma" evidence="6">
    <location>
        <begin position="2206"/>
        <end position="2264"/>
    </location>
</feature>
<feature type="region of interest" description="Disordered" evidence="1">
    <location>
        <begin position="1"/>
        <end position="24"/>
    </location>
</feature>
<evidence type="ECO:0000259" key="5">
    <source>
        <dbReference type="Pfam" id="PF15447"/>
    </source>
</evidence>
<feature type="transmembrane region" description="Helical" evidence="2">
    <location>
        <begin position="2555"/>
        <end position="2576"/>
    </location>
</feature>
<feature type="region of interest" description="Disordered" evidence="1">
    <location>
        <begin position="1825"/>
        <end position="1858"/>
    </location>
</feature>
<feature type="domain" description="Duffy-binding-like" evidence="8">
    <location>
        <begin position="2021"/>
        <end position="2164"/>
    </location>
</feature>
<feature type="compositionally biased region" description="Basic and acidic residues" evidence="1">
    <location>
        <begin position="2189"/>
        <end position="2201"/>
    </location>
</feature>
<feature type="compositionally biased region" description="Pro residues" evidence="1">
    <location>
        <begin position="2504"/>
        <end position="2516"/>
    </location>
</feature>
<dbReference type="Proteomes" id="UP000019114">
    <property type="component" value="Unassembled WGS sequence"/>
</dbReference>
<dbReference type="InterPro" id="IPR042202">
    <property type="entry name" value="Duffy-ag-bd_sf"/>
</dbReference>
<dbReference type="InterPro" id="IPR029210">
    <property type="entry name" value="PfEMP1_NTS"/>
</dbReference>
<feature type="compositionally biased region" description="Polar residues" evidence="1">
    <location>
        <begin position="1778"/>
        <end position="1787"/>
    </location>
</feature>
<dbReference type="FunFam" id="1.20.58.830:FF:000002">
    <property type="entry name" value="Erythrocyte membrane protein 1, PfEMP1"/>
    <property type="match status" value="1"/>
</dbReference>
<dbReference type="OrthoDB" id="379185at2759"/>
<evidence type="ECO:0000259" key="4">
    <source>
        <dbReference type="Pfam" id="PF05424"/>
    </source>
</evidence>
<feature type="region of interest" description="Disordered" evidence="1">
    <location>
        <begin position="1912"/>
        <end position="1932"/>
    </location>
</feature>
<evidence type="ECO:0000256" key="1">
    <source>
        <dbReference type="SAM" id="MobiDB-lite"/>
    </source>
</evidence>
<dbReference type="FunFam" id="1.20.58.830:FF:000003">
    <property type="entry name" value="Erythrocyte membrane protein 1, PfEMP1"/>
    <property type="match status" value="1"/>
</dbReference>
<keyword evidence="2" id="KW-1133">Transmembrane helix</keyword>
<dbReference type="InterPro" id="IPR004258">
    <property type="entry name" value="DBL"/>
</dbReference>
<dbReference type="GO" id="GO:0016020">
    <property type="term" value="C:membrane"/>
    <property type="evidence" value="ECO:0007669"/>
    <property type="project" value="InterPro"/>
</dbReference>
<feature type="domain" description="Duffy-binding-like" evidence="8">
    <location>
        <begin position="1098"/>
        <end position="1222"/>
    </location>
</feature>
<dbReference type="SUPFAM" id="SSF140924">
    <property type="entry name" value="Duffy binding domain-like"/>
    <property type="match status" value="6"/>
</dbReference>
<evidence type="ECO:0000313" key="10">
    <source>
        <dbReference type="Proteomes" id="UP000019114"/>
    </source>
</evidence>
<feature type="domain" description="Duffy-antigen binding" evidence="4">
    <location>
        <begin position="1326"/>
        <end position="1511"/>
    </location>
</feature>
<feature type="domain" description="Duffy-binding-like" evidence="3">
    <location>
        <begin position="625"/>
        <end position="789"/>
    </location>
</feature>
<dbReference type="InterPro" id="IPR008602">
    <property type="entry name" value="Duffy-antigen-binding"/>
</dbReference>
<feature type="compositionally biased region" description="Polar residues" evidence="1">
    <location>
        <begin position="1217"/>
        <end position="1230"/>
    </location>
</feature>
<feature type="region of interest" description="Disordered" evidence="1">
    <location>
        <begin position="2493"/>
        <end position="2554"/>
    </location>
</feature>
<feature type="compositionally biased region" description="Acidic residues" evidence="1">
    <location>
        <begin position="1839"/>
        <end position="1850"/>
    </location>
</feature>
<evidence type="ECO:0000313" key="9">
    <source>
        <dbReference type="EMBL" id="ETW43604.1"/>
    </source>
</evidence>
<dbReference type="InterPro" id="IPR054595">
    <property type="entry name" value="DBL_C"/>
</dbReference>
<evidence type="ECO:0000259" key="8">
    <source>
        <dbReference type="Pfam" id="PF22672"/>
    </source>
</evidence>
<evidence type="ECO:0000259" key="3">
    <source>
        <dbReference type="Pfam" id="PF03011"/>
    </source>
</evidence>
<name>W4IKP3_PLAFA</name>
<organism evidence="9 10">
    <name type="scientific">Plasmodium falciparum NF135/5.C10</name>
    <dbReference type="NCBI Taxonomy" id="1036726"/>
    <lineage>
        <taxon>Eukaryota</taxon>
        <taxon>Sar</taxon>
        <taxon>Alveolata</taxon>
        <taxon>Apicomplexa</taxon>
        <taxon>Aconoidasida</taxon>
        <taxon>Haemosporida</taxon>
        <taxon>Plasmodiidae</taxon>
        <taxon>Plasmodium</taxon>
        <taxon>Plasmodium (Laverania)</taxon>
    </lineage>
</organism>
<feature type="compositionally biased region" description="Polar residues" evidence="1">
    <location>
        <begin position="2433"/>
        <end position="2449"/>
    </location>
</feature>
<sequence>MAKGGPQGGKKEDTPNYKDATDAKHLLDQIGQSVHAEVQSDAKTYTSELKGDLSSATFEGKPITVSVPCGLDYKYHTDVKNSAEKEYPCRNGTKERFPDKEGAECDKSKIKDGNDEGGACAPYRRLHLCDYNLENISDFDNINNHTLLVDVCLAALHEGQSITQDYPKYQATYGYSRSQICTMLARSFADIGDIVRGRDLYLRDKGGKTKLEKNLEKIFQKIQGKYPKLNDLPLDELREYWWEENRETVWKAITCNAGGSQYFRQTACSRYFQTGDKCRCAAGDVPTYFDYVPQYLRWFEEWAEDFCRKKNKKIKDVQKQCRGKYGDGGKDRYCSRNGYDCEKTKRAIGKLRYGKQCISCLYACNPYVEWIDNQRKQFDKQKKKYADEMQKYTNEASVSTTRRAARNENYDGYESKFYKIFKVHYSDVNNFLEKLSEEKACKDIKDTEGGKIDFKNVHGDAGGTAVSGARGKGASAGGDDSNKTFSHTEYCQPCPICGVKRKGNGWEKKTDSDQCNIKLYKPKKDEQGTKIEILKSGEGEKDIAEKLEAFCAEKNGGGGGGNSDCSLCEPWQCYHVKQLDKVGQDDDDDVNYVENGGGLCILKNKDSGKKSADEPEQFQKTFNDFFYYWVAHMLKDSIHWKKKLQRCLQNGKAIKCTDKCKGDCDCFLKWVKKKETEWKAIKDHFNTQEGFDKKGENGIPVGGGLGMTADVVLEGVLQKKELLKIIEGTYGNTEETEHIKKLLEEDETKSKAEEAEAGVTDSKKKNTIDWLIQHEEDDAEECLEIHEDEEEGGGNDECVEEGENFRYNPCSGTRHRAMVKNVAADMYRAARQQLTSRAGGRKALKADATKGKYIRGGTGNDLKNLCNITKKDSNDIRSINDGEPCTGKDGSKEGVRMKIGTEWSYIEENPSLYKDFYLPPRREHMCTSNLENLQTKCGPLKGDDGANVNNCFLGDVLLSANYEAKNIIDKYKEKNNLNDKNDPTNPKDHATICRAIRYSFADLGDIIRGRDLWDKDDGSKKMEGHLKKIFGKIKQELPKEIQEKYNDDPNYIKLRSDWWTANRRQVWKAMKCALKSDNIQCRMTPDDYIPQRLRWMTEWAEWFCKAQSQEYDKLFMQCAKCMGNGQGCTSGDSDCTPCSNQCNEYRKKIKEWHEQWDKMDMKYLTLYLEVLNTARNGGTHTYSGAVGEKDKPVVAFLQELQEANKSSTSKRPKRSTDGTNTDPTLTSPYSSAAGYIHQEIGYGGCQEQTQFCSGEKYAFKNTPKDHDEACDCGSKTPKGTVLREPCTIVHEILNGQDGTKEIDGCNKKSYNGWNCSTDQFQPGNDGVCMPPRRQKLCIHNLKELTKNSSKEELREAFIKCAAKETFFAWKKYKEDKEEEKKNEQLSSPKRYEELKQGTIPEEFKRIMYYTYGDYRDFLFGTDISRKNANSDLEKVKNNIDNVFRDNPQTNNTERQKWWKIYGKDIWEGMVCGLSHHIKEAEREKFNKSEAYQYGTLKDDIENFVSRPQFLRWFTEWADQFCRERGIKIKELEKGCDECIVSDSTSGDGKTCNNKDKCHKCKDQCQKYETWLTKWKGYYDKQSKKYFQDKNDKKFEYTSAKDEVSSSTHAYEYLQKALTKLCPDASCSCMDGESKETTEKTDNNSHNGRMPKSLDKVPEGYEIKCNCPETPPATTTQNDVNVCNIVKDILTGSGKLDDACTLKYGKTAPTGWKCIPSDTKSVATGGGSESAVHSRAKRDASADRAPSGKDTGSICIPPRRRRLYVTPLTKWAKSDETTEAGSQETSGGEKTPVSGGNTDALRDAFIQSAAIETFFLWDRYKKEWQQRNKPQNELVGALSDPEESPSEDDPDTQLKRGEIPNDFLRQMFYTLGDYRDILVGNSTHILEAVTIGSDNKTGKQVMQAIQDKIKQTLESGSTEGSVPPKSSDKNPQTWWNKHAESIWNGMICALTYEDDGEKGTQQITQDEEVKKALLENGTPKTQYEYEKVQLGEEEASGDTPTLNNPKLTQFVLRPTYFRYLEEWGETFCKERKKRLAQIYKDCRGVNASDNPKYCSGDGYDCNNELKHNNMFHGIDCPDCHIQCRKYRKWIDLKFEEYHNQKDKYQGEHKKLTNNSNGDKKFCEEIKKKATANKFLAALKHCKDGQNNNDQNNIIDFENPETTFGPLEYCKTCPFNGVTCSRGKSGTSGCKPKDEPENKENDKGVASTISILINDGSTNGATNGTTDGIDEELRNCSEKYNFFKRLRKQEWTCQKKSDEVHECNLNGAAESAKYVDSKYFENKISFKILFERWLRDFVEGYNKSKEIISRCTNDKNSCKQVRNAKCDFVGKWLDIKEGEWKNIKEYYEKYFNDKSELIPSRVKSFLEQGPFENDYKKAQEVVDNACDKEKLWGCTGANIKEGDENKCDNGNFISNLITKLTEKIGQCQSKHKETQTPCVESSTFKLTSTQSNEEPLDDDTPDEPLEEENPENKVAYPQICEGVLPKTKTVVEVEKCEPESTATPKEPAPTIPKKPASPAPSAEEPAPPAEPEPEPEEDPPPSSPPLSDQPTNSISDILSSTIPFGIAIALTSIVFLFLK</sequence>
<feature type="region of interest" description="Disordered" evidence="1">
    <location>
        <begin position="1203"/>
        <end position="1230"/>
    </location>
</feature>
<proteinExistence type="predicted"/>
<dbReference type="Pfam" id="PF18562">
    <property type="entry name" value="CIDR1_gamma"/>
    <property type="match status" value="1"/>
</dbReference>
<dbReference type="Gene3D" id="1.20.58.1930">
    <property type="match status" value="1"/>
</dbReference>
<evidence type="ECO:0000259" key="7">
    <source>
        <dbReference type="Pfam" id="PF21807"/>
    </source>
</evidence>
<evidence type="ECO:0000256" key="2">
    <source>
        <dbReference type="SAM" id="Phobius"/>
    </source>
</evidence>
<feature type="domain" description="Duffy-antigen binding" evidence="4">
    <location>
        <begin position="118"/>
        <end position="297"/>
    </location>
</feature>
<dbReference type="Pfam" id="PF15447">
    <property type="entry name" value="NTS"/>
    <property type="match status" value="1"/>
</dbReference>
<keyword evidence="2" id="KW-0812">Transmembrane</keyword>
<feature type="compositionally biased region" description="Basic and acidic residues" evidence="1">
    <location>
        <begin position="9"/>
        <end position="24"/>
    </location>
</feature>
<evidence type="ECO:0000259" key="6">
    <source>
        <dbReference type="Pfam" id="PF18562"/>
    </source>
</evidence>
<dbReference type="Pfam" id="PF03011">
    <property type="entry name" value="PFEMP"/>
    <property type="match status" value="2"/>
</dbReference>
<feature type="compositionally biased region" description="Acidic residues" evidence="1">
    <location>
        <begin position="2452"/>
        <end position="2467"/>
    </location>
</feature>
<protein>
    <recommendedName>
        <fullName evidence="11">Erythrocyte membrane protein 1, PfEMP1</fullName>
    </recommendedName>
</protein>
<feature type="compositionally biased region" description="Polar residues" evidence="1">
    <location>
        <begin position="2544"/>
        <end position="2554"/>
    </location>
</feature>
<dbReference type="Pfam" id="PF22672">
    <property type="entry name" value="DBL_C"/>
    <property type="match status" value="4"/>
</dbReference>
<dbReference type="Pfam" id="PF05424">
    <property type="entry name" value="Duffy_binding"/>
    <property type="match status" value="4"/>
</dbReference>
<keyword evidence="2" id="KW-0472">Membrane</keyword>
<accession>W4IKP3</accession>
<feature type="region of interest" description="Disordered" evidence="1">
    <location>
        <begin position="1715"/>
        <end position="1798"/>
    </location>
</feature>
<feature type="non-terminal residue" evidence="9">
    <location>
        <position position="2577"/>
    </location>
</feature>
<dbReference type="Gene3D" id="1.20.1310.20">
    <property type="entry name" value="Duffy-antigen binding domain"/>
    <property type="match status" value="4"/>
</dbReference>
<feature type="domain" description="Duffy-binding-like" evidence="8">
    <location>
        <begin position="301"/>
        <end position="456"/>
    </location>
</feature>
<feature type="domain" description="Plasmodium falciparum erythrocyte membrane protein-1 N-terminal segment" evidence="5">
    <location>
        <begin position="22"/>
        <end position="57"/>
    </location>
</feature>
<feature type="domain" description="Duffy-antigen binding" evidence="4">
    <location>
        <begin position="1753"/>
        <end position="1964"/>
    </location>
</feature>
<reference evidence="9 10" key="2">
    <citation type="submission" date="2013-02" db="EMBL/GenBank/DDBJ databases">
        <title>The Genome Sequence of Plasmodium falciparum NF135/5.C10.</title>
        <authorList>
            <consortium name="The Broad Institute Genome Sequencing Platform"/>
            <consortium name="The Broad Institute Genome Sequencing Center for Infectious Disease"/>
            <person name="Neafsey D."/>
            <person name="Cheeseman I."/>
            <person name="Volkman S."/>
            <person name="Adams J."/>
            <person name="Walker B."/>
            <person name="Young S.K."/>
            <person name="Zeng Q."/>
            <person name="Gargeya S."/>
            <person name="Fitzgerald M."/>
            <person name="Haas B."/>
            <person name="Abouelleil A."/>
            <person name="Alvarado L."/>
            <person name="Arachchi H.M."/>
            <person name="Berlin A.M."/>
            <person name="Chapman S.B."/>
            <person name="Dewar J."/>
            <person name="Goldberg J."/>
            <person name="Griggs A."/>
            <person name="Gujja S."/>
            <person name="Hansen M."/>
            <person name="Howarth C."/>
            <person name="Imamovic A."/>
            <person name="Larimer J."/>
            <person name="McCowan C."/>
            <person name="Murphy C."/>
            <person name="Neiman D."/>
            <person name="Pearson M."/>
            <person name="Priest M."/>
            <person name="Roberts A."/>
            <person name="Saif S."/>
            <person name="Shea T."/>
            <person name="Sisk P."/>
            <person name="Sykes S."/>
            <person name="Wortman J."/>
            <person name="Nusbaum C."/>
            <person name="Birren B."/>
        </authorList>
    </citation>
    <scope>NUCLEOTIDE SEQUENCE [LARGE SCALE GENOMIC DNA]</scope>
    <source>
        <strain evidence="9 10">NF135/5.C10</strain>
    </source>
</reference>
<dbReference type="EMBL" id="KI926042">
    <property type="protein sequence ID" value="ETW43604.1"/>
    <property type="molecule type" value="Genomic_DNA"/>
</dbReference>